<reference evidence="8 9" key="1">
    <citation type="submission" date="2024-03" db="EMBL/GenBank/DDBJ databases">
        <title>A Dehalogenimonas Isolated from Estuarine Sediments Dihaloeliminates Chlorinated Alkanes.</title>
        <authorList>
            <person name="Yang Y."/>
            <person name="Wang H."/>
        </authorList>
    </citation>
    <scope>NUCLEOTIDE SEQUENCE [LARGE SCALE GENOMIC DNA]</scope>
    <source>
        <strain evidence="8 9">W</strain>
    </source>
</reference>
<gene>
    <name evidence="8" type="ORF">V8247_06920</name>
</gene>
<dbReference type="RefSeq" id="WP_338737119.1">
    <property type="nucleotide sequence ID" value="NZ_CP146612.1"/>
</dbReference>
<dbReference type="EMBL" id="CP146612">
    <property type="protein sequence ID" value="WWX24986.1"/>
    <property type="molecule type" value="Genomic_DNA"/>
</dbReference>
<evidence type="ECO:0000313" key="9">
    <source>
        <dbReference type="Proteomes" id="UP001375370"/>
    </source>
</evidence>
<evidence type="ECO:0000313" key="8">
    <source>
        <dbReference type="EMBL" id="WWX24986.1"/>
    </source>
</evidence>
<accession>A0ABZ2J240</accession>
<dbReference type="InterPro" id="IPR058240">
    <property type="entry name" value="rSAM_sf"/>
</dbReference>
<dbReference type="InterPro" id="IPR023885">
    <property type="entry name" value="4Fe4S-binding_SPASM_dom"/>
</dbReference>
<dbReference type="Proteomes" id="UP001375370">
    <property type="component" value="Chromosome"/>
</dbReference>
<evidence type="ECO:0000256" key="2">
    <source>
        <dbReference type="ARBA" id="ARBA00022485"/>
    </source>
</evidence>
<dbReference type="Pfam" id="PF04055">
    <property type="entry name" value="Radical_SAM"/>
    <property type="match status" value="1"/>
</dbReference>
<evidence type="ECO:0000256" key="4">
    <source>
        <dbReference type="ARBA" id="ARBA00022723"/>
    </source>
</evidence>
<evidence type="ECO:0000256" key="5">
    <source>
        <dbReference type="ARBA" id="ARBA00023004"/>
    </source>
</evidence>
<dbReference type="SFLD" id="SFLDG01067">
    <property type="entry name" value="SPASM/twitch_domain_containing"/>
    <property type="match status" value="1"/>
</dbReference>
<dbReference type="InterPro" id="IPR007197">
    <property type="entry name" value="rSAM"/>
</dbReference>
<dbReference type="NCBIfam" id="TIGR04085">
    <property type="entry name" value="rSAM_more_4Fe4S"/>
    <property type="match status" value="1"/>
</dbReference>
<evidence type="ECO:0000256" key="1">
    <source>
        <dbReference type="ARBA" id="ARBA00001966"/>
    </source>
</evidence>
<organism evidence="8 9">
    <name type="scientific">Candidatus Dehalogenimonas loeffleri</name>
    <dbReference type="NCBI Taxonomy" id="3127115"/>
    <lineage>
        <taxon>Bacteria</taxon>
        <taxon>Bacillati</taxon>
        <taxon>Chloroflexota</taxon>
        <taxon>Dehalococcoidia</taxon>
        <taxon>Dehalococcoidales</taxon>
        <taxon>Dehalococcoidaceae</taxon>
        <taxon>Dehalogenimonas</taxon>
    </lineage>
</organism>
<dbReference type="InterPro" id="IPR013785">
    <property type="entry name" value="Aldolase_TIM"/>
</dbReference>
<dbReference type="PANTHER" id="PTHR11228">
    <property type="entry name" value="RADICAL SAM DOMAIN PROTEIN"/>
    <property type="match status" value="1"/>
</dbReference>
<proteinExistence type="predicted"/>
<keyword evidence="6" id="KW-0411">Iron-sulfur</keyword>
<keyword evidence="3" id="KW-0949">S-adenosyl-L-methionine</keyword>
<dbReference type="InterPro" id="IPR050377">
    <property type="entry name" value="Radical_SAM_PqqE_MftC-like"/>
</dbReference>
<dbReference type="PIRSF" id="PIRSF037420">
    <property type="entry name" value="PQQ_syn_pqqE"/>
    <property type="match status" value="1"/>
</dbReference>
<dbReference type="CDD" id="cd21123">
    <property type="entry name" value="SPASM_MftC-like"/>
    <property type="match status" value="1"/>
</dbReference>
<dbReference type="InterPro" id="IPR017200">
    <property type="entry name" value="PqqE-like"/>
</dbReference>
<keyword evidence="5" id="KW-0408">Iron</keyword>
<dbReference type="PROSITE" id="PS51918">
    <property type="entry name" value="RADICAL_SAM"/>
    <property type="match status" value="1"/>
</dbReference>
<keyword evidence="9" id="KW-1185">Reference proteome</keyword>
<dbReference type="SFLD" id="SFLDG01386">
    <property type="entry name" value="main_SPASM_domain-containing"/>
    <property type="match status" value="1"/>
</dbReference>
<sequence length="380" mass="41894">MTVEKSSKDIIIPKLQLVAWEVTRSCNLLCDHCRASAVQGPYSGELNTAECFNLVDEITEVGSPILILTGGEPLLRSDIFKIADYASSKGLRVVLGTNGTLIDPDMAAKMQAVPVARIGVSLDFPTPELQDKFRGQAGAFEAAIRGITNARRAGISVQINATITKLNACYLDDLLALANELEAVAFHPFMLVPTGRGKGLAEVELSPQEYEDILNWIYDKQQELGDRMFFKPTDAPHYLRIVRQRQKQSRLTAQASPASCHREADGHSGNQPHAHAMNALSRGCLAGTGFCFVSHRGDVQGCGYLDVQAGNVREQKFTQIWNNSQLFCDLRDLSLYKGKCGQCEYRRLCGGCRARAFEATGDYLEAEPYCIYEPQLAEQH</sequence>
<dbReference type="PANTHER" id="PTHR11228:SF34">
    <property type="entry name" value="TUNGSTEN-CONTAINING ALDEHYDE FERREDOXIN OXIDOREDUCTASE COFACTOR MODIFYING PROTEIN"/>
    <property type="match status" value="1"/>
</dbReference>
<comment type="cofactor">
    <cofactor evidence="1">
        <name>[4Fe-4S] cluster</name>
        <dbReference type="ChEBI" id="CHEBI:49883"/>
    </cofactor>
</comment>
<evidence type="ECO:0000259" key="7">
    <source>
        <dbReference type="PROSITE" id="PS51918"/>
    </source>
</evidence>
<dbReference type="Gene3D" id="3.20.20.70">
    <property type="entry name" value="Aldolase class I"/>
    <property type="match status" value="1"/>
</dbReference>
<evidence type="ECO:0000256" key="6">
    <source>
        <dbReference type="ARBA" id="ARBA00023014"/>
    </source>
</evidence>
<dbReference type="SUPFAM" id="SSF102114">
    <property type="entry name" value="Radical SAM enzymes"/>
    <property type="match status" value="1"/>
</dbReference>
<keyword evidence="4" id="KW-0479">Metal-binding</keyword>
<dbReference type="SFLD" id="SFLDS00029">
    <property type="entry name" value="Radical_SAM"/>
    <property type="match status" value="1"/>
</dbReference>
<dbReference type="CDD" id="cd01335">
    <property type="entry name" value="Radical_SAM"/>
    <property type="match status" value="1"/>
</dbReference>
<keyword evidence="2" id="KW-0004">4Fe-4S</keyword>
<feature type="domain" description="Radical SAM core" evidence="7">
    <location>
        <begin position="12"/>
        <end position="223"/>
    </location>
</feature>
<protein>
    <submittedName>
        <fullName evidence="8">Radical SAM protein</fullName>
    </submittedName>
</protein>
<evidence type="ECO:0000256" key="3">
    <source>
        <dbReference type="ARBA" id="ARBA00022691"/>
    </source>
</evidence>
<dbReference type="Pfam" id="PF13186">
    <property type="entry name" value="SPASM"/>
    <property type="match status" value="1"/>
</dbReference>
<name>A0ABZ2J240_9CHLR</name>